<comment type="catalytic activity">
    <reaction evidence="14">
        <text>IMP + diphosphate = hypoxanthine + 5-phospho-alpha-D-ribose 1-diphosphate</text>
        <dbReference type="Rhea" id="RHEA:17973"/>
        <dbReference type="ChEBI" id="CHEBI:17368"/>
        <dbReference type="ChEBI" id="CHEBI:33019"/>
        <dbReference type="ChEBI" id="CHEBI:58017"/>
        <dbReference type="ChEBI" id="CHEBI:58053"/>
        <dbReference type="EC" id="2.4.2.8"/>
    </reaction>
    <physiologicalReaction direction="right-to-left" evidence="14">
        <dbReference type="Rhea" id="RHEA:17975"/>
    </physiologicalReaction>
</comment>
<evidence type="ECO:0000256" key="2">
    <source>
        <dbReference type="ARBA" id="ARBA00004496"/>
    </source>
</evidence>
<dbReference type="PANTHER" id="PTHR43340:SF1">
    <property type="entry name" value="HYPOXANTHINE PHOSPHORIBOSYLTRANSFERASE"/>
    <property type="match status" value="1"/>
</dbReference>
<dbReference type="CDD" id="cd06223">
    <property type="entry name" value="PRTases_typeI"/>
    <property type="match status" value="1"/>
</dbReference>
<dbReference type="PANTHER" id="PTHR43340">
    <property type="entry name" value="HYPOXANTHINE-GUANINE PHOSPHORIBOSYLTRANSFERASE"/>
    <property type="match status" value="1"/>
</dbReference>
<evidence type="ECO:0000256" key="12">
    <source>
        <dbReference type="ARBA" id="ARBA00022842"/>
    </source>
</evidence>
<keyword evidence="7 15" id="KW-0328">Glycosyltransferase</keyword>
<dbReference type="GO" id="GO:0006166">
    <property type="term" value="P:purine ribonucleoside salvage"/>
    <property type="evidence" value="ECO:0007669"/>
    <property type="project" value="UniProtKB-KW"/>
</dbReference>
<evidence type="ECO:0000256" key="1">
    <source>
        <dbReference type="ARBA" id="ARBA00001946"/>
    </source>
</evidence>
<evidence type="ECO:0000313" key="17">
    <source>
        <dbReference type="EMBL" id="GIF92835.1"/>
    </source>
</evidence>
<dbReference type="UniPathway" id="UPA00591">
    <property type="reaction ID" value="UER00648"/>
</dbReference>
<evidence type="ECO:0000256" key="7">
    <source>
        <dbReference type="ARBA" id="ARBA00022676"/>
    </source>
</evidence>
<evidence type="ECO:0000256" key="4">
    <source>
        <dbReference type="ARBA" id="ARBA00004676"/>
    </source>
</evidence>
<dbReference type="GO" id="GO:0004422">
    <property type="term" value="F:hypoxanthine phosphoribosyltransferase activity"/>
    <property type="evidence" value="ECO:0007669"/>
    <property type="project" value="InterPro"/>
</dbReference>
<dbReference type="Proteomes" id="UP000619293">
    <property type="component" value="Unassembled WGS sequence"/>
</dbReference>
<comment type="pathway">
    <text evidence="4">Purine metabolism; GMP biosynthesis via salvage pathway; GMP from guanine: step 1/1.</text>
</comment>
<evidence type="ECO:0000256" key="5">
    <source>
        <dbReference type="ARBA" id="ARBA00008391"/>
    </source>
</evidence>
<accession>A0A8J3K8X8</accession>
<reference evidence="17 18" key="1">
    <citation type="submission" date="2021-01" db="EMBL/GenBank/DDBJ databases">
        <title>Whole genome shotgun sequence of Catellatospora chokoriensis NBRC 107358.</title>
        <authorList>
            <person name="Komaki H."/>
            <person name="Tamura T."/>
        </authorList>
    </citation>
    <scope>NUCLEOTIDE SEQUENCE [LARGE SCALE GENOMIC DNA]</scope>
    <source>
        <strain evidence="17 18">NBRC 107358</strain>
    </source>
</reference>
<evidence type="ECO:0000259" key="16">
    <source>
        <dbReference type="Pfam" id="PF00156"/>
    </source>
</evidence>
<protein>
    <recommendedName>
        <fullName evidence="15">Hypoxanthine phosphoribosyltransferase</fullName>
        <ecNumber evidence="15">2.4.2.8</ecNumber>
    </recommendedName>
</protein>
<evidence type="ECO:0000256" key="11">
    <source>
        <dbReference type="ARBA" id="ARBA00022741"/>
    </source>
</evidence>
<keyword evidence="8 15" id="KW-0808">Transferase</keyword>
<evidence type="ECO:0000256" key="6">
    <source>
        <dbReference type="ARBA" id="ARBA00022490"/>
    </source>
</evidence>
<proteinExistence type="inferred from homology"/>
<dbReference type="Gene3D" id="3.40.50.2020">
    <property type="match status" value="1"/>
</dbReference>
<gene>
    <name evidence="17" type="primary">hpt</name>
    <name evidence="17" type="ORF">Cch02nite_62790</name>
</gene>
<organism evidence="17 18">
    <name type="scientific">Catellatospora chokoriensis</name>
    <dbReference type="NCBI Taxonomy" id="310353"/>
    <lineage>
        <taxon>Bacteria</taxon>
        <taxon>Bacillati</taxon>
        <taxon>Actinomycetota</taxon>
        <taxon>Actinomycetes</taxon>
        <taxon>Micromonosporales</taxon>
        <taxon>Micromonosporaceae</taxon>
        <taxon>Catellatospora</taxon>
    </lineage>
</organism>
<dbReference type="FunFam" id="3.40.50.2020:FF:000006">
    <property type="entry name" value="Hypoxanthine phosphoribosyltransferase"/>
    <property type="match status" value="1"/>
</dbReference>
<evidence type="ECO:0000256" key="13">
    <source>
        <dbReference type="ARBA" id="ARBA00048811"/>
    </source>
</evidence>
<evidence type="ECO:0000256" key="15">
    <source>
        <dbReference type="RuleBase" id="RU364099"/>
    </source>
</evidence>
<dbReference type="GO" id="GO:0000287">
    <property type="term" value="F:magnesium ion binding"/>
    <property type="evidence" value="ECO:0007669"/>
    <property type="project" value="TreeGrafter"/>
</dbReference>
<keyword evidence="10 15" id="KW-0660">Purine salvage</keyword>
<comment type="similarity">
    <text evidence="5 15">Belongs to the purine/pyrimidine phosphoribosyltransferase family.</text>
</comment>
<evidence type="ECO:0000313" key="18">
    <source>
        <dbReference type="Proteomes" id="UP000619293"/>
    </source>
</evidence>
<comment type="subcellular location">
    <subcellularLocation>
        <location evidence="2 15">Cytoplasm</location>
    </subcellularLocation>
</comment>
<dbReference type="InterPro" id="IPR000836">
    <property type="entry name" value="PRTase_dom"/>
</dbReference>
<keyword evidence="9 15" id="KW-0479">Metal-binding</keyword>
<dbReference type="GO" id="GO:0032264">
    <property type="term" value="P:IMP salvage"/>
    <property type="evidence" value="ECO:0007669"/>
    <property type="project" value="UniProtKB-UniPathway"/>
</dbReference>
<dbReference type="InterPro" id="IPR029057">
    <property type="entry name" value="PRTase-like"/>
</dbReference>
<evidence type="ECO:0000256" key="9">
    <source>
        <dbReference type="ARBA" id="ARBA00022723"/>
    </source>
</evidence>
<keyword evidence="12 15" id="KW-0460">Magnesium</keyword>
<evidence type="ECO:0000256" key="14">
    <source>
        <dbReference type="ARBA" id="ARBA00049402"/>
    </source>
</evidence>
<keyword evidence="6 15" id="KW-0963">Cytoplasm</keyword>
<comment type="cofactor">
    <cofactor evidence="1 15">
        <name>Mg(2+)</name>
        <dbReference type="ChEBI" id="CHEBI:18420"/>
    </cofactor>
</comment>
<dbReference type="AlphaFoldDB" id="A0A8J3K8X8"/>
<comment type="pathway">
    <text evidence="3 15">Purine metabolism; IMP biosynthesis via salvage pathway; IMP from hypoxanthine: step 1/1.</text>
</comment>
<dbReference type="NCBIfam" id="TIGR01203">
    <property type="entry name" value="HGPRTase"/>
    <property type="match status" value="1"/>
</dbReference>
<dbReference type="GO" id="GO:0046100">
    <property type="term" value="P:hypoxanthine metabolic process"/>
    <property type="evidence" value="ECO:0007669"/>
    <property type="project" value="TreeGrafter"/>
</dbReference>
<dbReference type="SUPFAM" id="SSF53271">
    <property type="entry name" value="PRTase-like"/>
    <property type="match status" value="1"/>
</dbReference>
<dbReference type="EMBL" id="BONG01000051">
    <property type="protein sequence ID" value="GIF92835.1"/>
    <property type="molecule type" value="Genomic_DNA"/>
</dbReference>
<evidence type="ECO:0000256" key="10">
    <source>
        <dbReference type="ARBA" id="ARBA00022726"/>
    </source>
</evidence>
<feature type="domain" description="Phosphoribosyltransferase" evidence="16">
    <location>
        <begin position="22"/>
        <end position="167"/>
    </location>
</feature>
<dbReference type="RefSeq" id="WP_120317428.1">
    <property type="nucleotide sequence ID" value="NZ_BAAALB010000025.1"/>
</dbReference>
<dbReference type="InterPro" id="IPR005904">
    <property type="entry name" value="Hxn_phspho_trans"/>
</dbReference>
<keyword evidence="18" id="KW-1185">Reference proteome</keyword>
<evidence type="ECO:0000256" key="8">
    <source>
        <dbReference type="ARBA" id="ARBA00022679"/>
    </source>
</evidence>
<evidence type="ECO:0000256" key="3">
    <source>
        <dbReference type="ARBA" id="ARBA00004669"/>
    </source>
</evidence>
<dbReference type="GO" id="GO:0000166">
    <property type="term" value="F:nucleotide binding"/>
    <property type="evidence" value="ECO:0007669"/>
    <property type="project" value="UniProtKB-KW"/>
</dbReference>
<dbReference type="Pfam" id="PF00156">
    <property type="entry name" value="Pribosyltran"/>
    <property type="match status" value="1"/>
</dbReference>
<dbReference type="GO" id="GO:0006178">
    <property type="term" value="P:guanine salvage"/>
    <property type="evidence" value="ECO:0007669"/>
    <property type="project" value="TreeGrafter"/>
</dbReference>
<dbReference type="InterPro" id="IPR050408">
    <property type="entry name" value="HGPRT"/>
</dbReference>
<comment type="caution">
    <text evidence="17">The sequence shown here is derived from an EMBL/GenBank/DDBJ whole genome shotgun (WGS) entry which is preliminary data.</text>
</comment>
<dbReference type="GO" id="GO:0052657">
    <property type="term" value="F:guanine phosphoribosyltransferase activity"/>
    <property type="evidence" value="ECO:0007669"/>
    <property type="project" value="UniProtKB-ARBA"/>
</dbReference>
<comment type="catalytic activity">
    <reaction evidence="13">
        <text>GMP + diphosphate = guanine + 5-phospho-alpha-D-ribose 1-diphosphate</text>
        <dbReference type="Rhea" id="RHEA:25424"/>
        <dbReference type="ChEBI" id="CHEBI:16235"/>
        <dbReference type="ChEBI" id="CHEBI:33019"/>
        <dbReference type="ChEBI" id="CHEBI:58017"/>
        <dbReference type="ChEBI" id="CHEBI:58115"/>
        <dbReference type="EC" id="2.4.2.8"/>
    </reaction>
    <physiologicalReaction direction="right-to-left" evidence="13">
        <dbReference type="Rhea" id="RHEA:25426"/>
    </physiologicalReaction>
</comment>
<dbReference type="GO" id="GO:0005829">
    <property type="term" value="C:cytosol"/>
    <property type="evidence" value="ECO:0007669"/>
    <property type="project" value="TreeGrafter"/>
</dbReference>
<keyword evidence="11 15" id="KW-0547">Nucleotide-binding</keyword>
<dbReference type="EC" id="2.4.2.8" evidence="15"/>
<name>A0A8J3K8X8_9ACTN</name>
<dbReference type="GO" id="GO:0032263">
    <property type="term" value="P:GMP salvage"/>
    <property type="evidence" value="ECO:0007669"/>
    <property type="project" value="TreeGrafter"/>
</dbReference>
<sequence length="187" mass="20684">MGWYDADIDRVIITEEELRGKTAELAKQVAADYASVDGLLLVCVLKGAVMFMADFSRELGKVGGPPVELEFMAVSSYGQGTTSSGVVRILKDLDRDIAGKHVIVVEDIVDSGLTLSWLLKYLESRSAKSVDVVALFRKPEAIKVPVPVKYVGFDIPTEFVVGYGLDYSERYREVPYVGILKPEVYQR</sequence>